<protein>
    <recommendedName>
        <fullName evidence="3">Heme-binding protein</fullName>
    </recommendedName>
</protein>
<dbReference type="PANTHER" id="PTHR34309:SF1">
    <property type="entry name" value="PROTEIN GLCG"/>
    <property type="match status" value="1"/>
</dbReference>
<dbReference type="InterPro" id="IPR038084">
    <property type="entry name" value="PduO/GlcC-like_sf"/>
</dbReference>
<evidence type="ECO:0000313" key="2">
    <source>
        <dbReference type="Proteomes" id="UP000014523"/>
    </source>
</evidence>
<reference evidence="1 2" key="1">
    <citation type="submission" date="2013-06" db="EMBL/GenBank/DDBJ databases">
        <title>The Genome Sequence of Acinetobacter gyllenbergii CIP 110306.</title>
        <authorList>
            <consortium name="The Broad Institute Genome Sequencing Platform"/>
            <consortium name="The Broad Institute Genome Sequencing Center for Infectious Disease"/>
            <person name="Cerqueira G."/>
            <person name="Feldgarden M."/>
            <person name="Courvalin P."/>
            <person name="Perichon B."/>
            <person name="Grillot-Courvalin C."/>
            <person name="Clermont D."/>
            <person name="Rocha E."/>
            <person name="Yoon E.-J."/>
            <person name="Nemec A."/>
            <person name="Young S.K."/>
            <person name="Zeng Q."/>
            <person name="Gargeya S."/>
            <person name="Fitzgerald M."/>
            <person name="Abouelleil A."/>
            <person name="Alvarado L."/>
            <person name="Berlin A.M."/>
            <person name="Chapman S.B."/>
            <person name="Dewar J."/>
            <person name="Goldberg J."/>
            <person name="Griggs A."/>
            <person name="Gujja S."/>
            <person name="Hansen M."/>
            <person name="Howarth C."/>
            <person name="Imamovic A."/>
            <person name="Larimer J."/>
            <person name="McCowan C."/>
            <person name="Murphy C."/>
            <person name="Pearson M."/>
            <person name="Priest M."/>
            <person name="Roberts A."/>
            <person name="Saif S."/>
            <person name="Shea T."/>
            <person name="Sykes S."/>
            <person name="Wortman J."/>
            <person name="Nusbaum C."/>
            <person name="Birren B."/>
        </authorList>
    </citation>
    <scope>NUCLEOTIDE SEQUENCE [LARGE SCALE GENOMIC DNA]</scope>
    <source>
        <strain evidence="1 2">CIP 110306</strain>
    </source>
</reference>
<name>A0A829HFY3_9GAMM</name>
<dbReference type="EMBL" id="ATGG01000015">
    <property type="protein sequence ID" value="EPF81521.1"/>
    <property type="molecule type" value="Genomic_DNA"/>
</dbReference>
<dbReference type="PANTHER" id="PTHR34309">
    <property type="entry name" value="SLR1406 PROTEIN"/>
    <property type="match status" value="1"/>
</dbReference>
<dbReference type="InterPro" id="IPR005624">
    <property type="entry name" value="PduO/GlcC-like"/>
</dbReference>
<organism evidence="1 2">
    <name type="scientific">Acinetobacter gyllenbergii CIP 110306 = MTCC 11365</name>
    <dbReference type="NCBI Taxonomy" id="1217657"/>
    <lineage>
        <taxon>Bacteria</taxon>
        <taxon>Pseudomonadati</taxon>
        <taxon>Pseudomonadota</taxon>
        <taxon>Gammaproteobacteria</taxon>
        <taxon>Moraxellales</taxon>
        <taxon>Moraxellaceae</taxon>
        <taxon>Acinetobacter</taxon>
    </lineage>
</organism>
<evidence type="ECO:0000313" key="1">
    <source>
        <dbReference type="EMBL" id="EPF81521.1"/>
    </source>
</evidence>
<keyword evidence="2" id="KW-1185">Reference proteome</keyword>
<dbReference type="Pfam" id="PF03928">
    <property type="entry name" value="HbpS-like"/>
    <property type="match status" value="1"/>
</dbReference>
<dbReference type="AlphaFoldDB" id="A0A829HFY3"/>
<proteinExistence type="predicted"/>
<evidence type="ECO:0008006" key="3">
    <source>
        <dbReference type="Google" id="ProtNLM"/>
    </source>
</evidence>
<dbReference type="Gene3D" id="3.30.450.150">
    <property type="entry name" value="Haem-degrading domain"/>
    <property type="match status" value="1"/>
</dbReference>
<dbReference type="InterPro" id="IPR052517">
    <property type="entry name" value="GlcG_carb_metab_protein"/>
</dbReference>
<accession>A0A829HFY3</accession>
<dbReference type="RefSeq" id="WP_016542966.1">
    <property type="nucleotide sequence ID" value="NZ_ASQH01000024.1"/>
</dbReference>
<comment type="caution">
    <text evidence="1">The sequence shown here is derived from an EMBL/GenBank/DDBJ whole genome shotgun (WGS) entry which is preliminary data.</text>
</comment>
<sequence length="129" mass="13121">MNNELACNILEAAKNKAQSLNVAVSIAVLDPYAHLVAFLRLDGCILGAIDLAIGKAKTAALFQMSSGNLKGAIHPDGPAPSMQLSNSGLFTFAGGFPIYDINGSIVGAVGVSGGTVEQDGEIAEFASKA</sequence>
<gene>
    <name evidence="1" type="ORF">F957_02062</name>
</gene>
<dbReference type="SUPFAM" id="SSF143744">
    <property type="entry name" value="GlcG-like"/>
    <property type="match status" value="1"/>
</dbReference>
<dbReference type="Proteomes" id="UP000014523">
    <property type="component" value="Unassembled WGS sequence"/>
</dbReference>